<evidence type="ECO:0000313" key="2">
    <source>
        <dbReference type="EMBL" id="STE89725.1"/>
    </source>
</evidence>
<dbReference type="GO" id="GO:0004803">
    <property type="term" value="F:transposase activity"/>
    <property type="evidence" value="ECO:0007669"/>
    <property type="project" value="InterPro"/>
</dbReference>
<dbReference type="Pfam" id="PF01548">
    <property type="entry name" value="DEDD_Tnp_IS110"/>
    <property type="match status" value="1"/>
</dbReference>
<dbReference type="GO" id="GO:0006313">
    <property type="term" value="P:DNA transposition"/>
    <property type="evidence" value="ECO:0007669"/>
    <property type="project" value="InterPro"/>
</dbReference>
<dbReference type="PANTHER" id="PTHR33055">
    <property type="entry name" value="TRANSPOSASE FOR INSERTION SEQUENCE ELEMENT IS1111A"/>
    <property type="match status" value="1"/>
</dbReference>
<evidence type="ECO:0000259" key="1">
    <source>
        <dbReference type="Pfam" id="PF01548"/>
    </source>
</evidence>
<organism evidence="2 3">
    <name type="scientific">Escherichia coli</name>
    <dbReference type="NCBI Taxonomy" id="562"/>
    <lineage>
        <taxon>Bacteria</taxon>
        <taxon>Pseudomonadati</taxon>
        <taxon>Pseudomonadota</taxon>
        <taxon>Gammaproteobacteria</taxon>
        <taxon>Enterobacterales</taxon>
        <taxon>Enterobacteriaceae</taxon>
        <taxon>Escherichia</taxon>
    </lineage>
</organism>
<proteinExistence type="predicted"/>
<dbReference type="Proteomes" id="UP000255460">
    <property type="component" value="Unassembled WGS sequence"/>
</dbReference>
<dbReference type="PANTHER" id="PTHR33055:SF3">
    <property type="entry name" value="PUTATIVE TRANSPOSASE FOR IS117-RELATED"/>
    <property type="match status" value="1"/>
</dbReference>
<dbReference type="InterPro" id="IPR047650">
    <property type="entry name" value="Transpos_IS110"/>
</dbReference>
<dbReference type="GO" id="GO:0003677">
    <property type="term" value="F:DNA binding"/>
    <property type="evidence" value="ECO:0007669"/>
    <property type="project" value="InterPro"/>
</dbReference>
<dbReference type="EMBL" id="UFZQ01000001">
    <property type="protein sequence ID" value="STE89725.1"/>
    <property type="molecule type" value="Genomic_DNA"/>
</dbReference>
<accession>A0A376L4E8</accession>
<dbReference type="AlphaFoldDB" id="A0A376L4E8"/>
<gene>
    <name evidence="2" type="ORF">NCTC10418_07486</name>
</gene>
<feature type="domain" description="Transposase IS110-like N-terminal" evidence="1">
    <location>
        <begin position="8"/>
        <end position="152"/>
    </location>
</feature>
<name>A0A376L4E8_ECOLX</name>
<sequence>MEHELHYIGIDTAKEKLDVDVLRPDGRHRTKKFANTTKGHDELVSWLKGHKIDHAHICIEATGTYMEPVAECLYDAGYIVSVINPALGKAFAQSEGLRNKTDTVDARMLAEFCRQKRPAAWEAPHPLERALRALVVRHQALTDMHTQELNRTETAREVQRPSIDAHLLVA</sequence>
<dbReference type="InterPro" id="IPR002525">
    <property type="entry name" value="Transp_IS110-like_N"/>
</dbReference>
<reference evidence="2 3" key="1">
    <citation type="submission" date="2018-06" db="EMBL/GenBank/DDBJ databases">
        <authorList>
            <consortium name="Pathogen Informatics"/>
            <person name="Doyle S."/>
        </authorList>
    </citation>
    <scope>NUCLEOTIDE SEQUENCE [LARGE SCALE GENOMIC DNA]</scope>
    <source>
        <strain evidence="2 3">NCTC10418</strain>
    </source>
</reference>
<protein>
    <submittedName>
        <fullName evidence="2">IS621, transposase</fullName>
    </submittedName>
</protein>
<evidence type="ECO:0000313" key="3">
    <source>
        <dbReference type="Proteomes" id="UP000255460"/>
    </source>
</evidence>